<dbReference type="InterPro" id="IPR052954">
    <property type="entry name" value="GPCR-Ligand_Int"/>
</dbReference>
<keyword evidence="2 5" id="KW-0812">Transmembrane</keyword>
<evidence type="ECO:0000256" key="5">
    <source>
        <dbReference type="SAM" id="Phobius"/>
    </source>
</evidence>
<keyword evidence="3 5" id="KW-1133">Transmembrane helix</keyword>
<evidence type="ECO:0000256" key="1">
    <source>
        <dbReference type="ARBA" id="ARBA00004370"/>
    </source>
</evidence>
<dbReference type="Gene3D" id="1.20.1070.10">
    <property type="entry name" value="Rhodopsin 7-helix transmembrane proteins"/>
    <property type="match status" value="2"/>
</dbReference>
<dbReference type="Proteomes" id="UP000245119">
    <property type="component" value="Linkage Group LG14"/>
</dbReference>
<evidence type="ECO:0000259" key="6">
    <source>
        <dbReference type="PROSITE" id="PS50262"/>
    </source>
</evidence>
<evidence type="ECO:0000256" key="3">
    <source>
        <dbReference type="ARBA" id="ARBA00022989"/>
    </source>
</evidence>
<dbReference type="SUPFAM" id="SSF81321">
    <property type="entry name" value="Family A G protein-coupled receptor-like"/>
    <property type="match status" value="1"/>
</dbReference>
<keyword evidence="4 5" id="KW-0472">Membrane</keyword>
<gene>
    <name evidence="7" type="ORF">C0Q70_20844</name>
</gene>
<comment type="subcellular location">
    <subcellularLocation>
        <location evidence="1">Membrane</location>
    </subcellularLocation>
</comment>
<proteinExistence type="predicted"/>
<feature type="transmembrane region" description="Helical" evidence="5">
    <location>
        <begin position="243"/>
        <end position="266"/>
    </location>
</feature>
<reference evidence="7 8" key="1">
    <citation type="submission" date="2018-04" db="EMBL/GenBank/DDBJ databases">
        <title>The genome of golden apple snail Pomacea canaliculata provides insight into stress tolerance and invasive adaptation.</title>
        <authorList>
            <person name="Liu C."/>
            <person name="Liu B."/>
            <person name="Ren Y."/>
            <person name="Zhang Y."/>
            <person name="Wang H."/>
            <person name="Li S."/>
            <person name="Jiang F."/>
            <person name="Yin L."/>
            <person name="Zhang G."/>
            <person name="Qian W."/>
            <person name="Fan W."/>
        </authorList>
    </citation>
    <scope>NUCLEOTIDE SEQUENCE [LARGE SCALE GENOMIC DNA]</scope>
    <source>
        <strain evidence="7">SZHN2017</strain>
        <tissue evidence="7">Muscle</tissue>
    </source>
</reference>
<evidence type="ECO:0000313" key="8">
    <source>
        <dbReference type="Proteomes" id="UP000245119"/>
    </source>
</evidence>
<organism evidence="7 8">
    <name type="scientific">Pomacea canaliculata</name>
    <name type="common">Golden apple snail</name>
    <dbReference type="NCBI Taxonomy" id="400727"/>
    <lineage>
        <taxon>Eukaryota</taxon>
        <taxon>Metazoa</taxon>
        <taxon>Spiralia</taxon>
        <taxon>Lophotrochozoa</taxon>
        <taxon>Mollusca</taxon>
        <taxon>Gastropoda</taxon>
        <taxon>Caenogastropoda</taxon>
        <taxon>Architaenioglossa</taxon>
        <taxon>Ampullarioidea</taxon>
        <taxon>Ampullariidae</taxon>
        <taxon>Pomacea</taxon>
    </lineage>
</organism>
<evidence type="ECO:0000256" key="4">
    <source>
        <dbReference type="ARBA" id="ARBA00023136"/>
    </source>
</evidence>
<accession>A0A2T7NAV1</accession>
<dbReference type="PANTHER" id="PTHR46641:SF18">
    <property type="entry name" value="G-PROTEIN COUPLED RECEPTORS FAMILY 1 PROFILE DOMAIN-CONTAINING PROTEIN"/>
    <property type="match status" value="1"/>
</dbReference>
<keyword evidence="8" id="KW-1185">Reference proteome</keyword>
<feature type="transmembrane region" description="Helical" evidence="5">
    <location>
        <begin position="184"/>
        <end position="203"/>
    </location>
</feature>
<sequence>MSFTEVMYLTSGLYNLRDFNLEPSITPRAGHVEGKEEVIAVRAFTPCRDPDNNIDEMTAKMVERVFHTSVLTSLQVFGVSTNVFNMAVFRRQGLRDRINLCLFSLALADFAFLIFIFAAKSYSFLGLFDQRLEDYWSQRYLNTVLGLTLGAQNVSNTITAIISLERCICVLSPFTAKKFLKTRYMAVLIAAMSVYVTSFYNLFNMKYVTVFITDPVTNQTHWASGLSSFYLSNRAVVDVLNNYLLGLTIPCTSLGVVMVTTCITVIKLRSTVAWRSRDGQRENYVQKRKKGVLRHKDVTCRLLCVPDLYLAVGSSGLPTNLHSRVPTCRTKGEMSFTEVMYLTSGLYNLKDFSLEPSITPRSGHMEEKEEVTAVGRFIPCRDPDNNIDEMTAKMVERAFHTTKSYSFLGLFDKSLEDYWSQRYLNTVLGLTLGAQNVSNTITAIISLERCICVLSPFTAKKFLRTRYMAVLIAAMSSLCDQFLQSFQHEVCHSVHHRPRHQPDPLGVRAQLLLSQQPRRCRRAEQLLAGTHHPVLLSGRCHGHHVHHGPQATLYCGLAQETANVKTTSRRERKESAVTKTLLVVCFVYLTVSRCRFFRSSYEH</sequence>
<name>A0A2T7NAV1_POMCA</name>
<feature type="transmembrane region" description="Helical" evidence="5">
    <location>
        <begin position="100"/>
        <end position="119"/>
    </location>
</feature>
<evidence type="ECO:0000256" key="2">
    <source>
        <dbReference type="ARBA" id="ARBA00022692"/>
    </source>
</evidence>
<dbReference type="EMBL" id="PZQS01000014">
    <property type="protein sequence ID" value="PVD18295.1"/>
    <property type="molecule type" value="Genomic_DNA"/>
</dbReference>
<evidence type="ECO:0000313" key="7">
    <source>
        <dbReference type="EMBL" id="PVD18295.1"/>
    </source>
</evidence>
<protein>
    <recommendedName>
        <fullName evidence="6">G-protein coupled receptors family 1 profile domain-containing protein</fullName>
    </recommendedName>
</protein>
<dbReference type="PANTHER" id="PTHR46641">
    <property type="entry name" value="FMRFAMIDE RECEPTOR-RELATED"/>
    <property type="match status" value="1"/>
</dbReference>
<comment type="caution">
    <text evidence="7">The sequence shown here is derived from an EMBL/GenBank/DDBJ whole genome shotgun (WGS) entry which is preliminary data.</text>
</comment>
<dbReference type="GO" id="GO:0016020">
    <property type="term" value="C:membrane"/>
    <property type="evidence" value="ECO:0007669"/>
    <property type="project" value="UniProtKB-SubCell"/>
</dbReference>
<dbReference type="InterPro" id="IPR017452">
    <property type="entry name" value="GPCR_Rhodpsn_7TM"/>
</dbReference>
<dbReference type="AlphaFoldDB" id="A0A2T7NAV1"/>
<dbReference type="OrthoDB" id="6158692at2759"/>
<dbReference type="PROSITE" id="PS50262">
    <property type="entry name" value="G_PROTEIN_RECEP_F1_2"/>
    <property type="match status" value="1"/>
</dbReference>
<feature type="domain" description="G-protein coupled receptors family 1 profile" evidence="6">
    <location>
        <begin position="80"/>
        <end position="192"/>
    </location>
</feature>